<evidence type="ECO:0000256" key="1">
    <source>
        <dbReference type="ARBA" id="ARBA00004141"/>
    </source>
</evidence>
<sequence length="547" mass="58989">MIDFSQFSIRSKFAFPLVVVTALLCVVAVISVFSLSKLSDDSEQIAKRYLNAVSLTLNADRDLYQAQTALQDAIIRAGMRGQAIDAEITDFKDNAQQALDRMNQARSIVQGEAANVGSSTKFKSDYDNWLRDANEVVSLVSAGDIDGANALRSASLIVNFEQVRSHYDTFGEAMKNAADELAADMQSSSQSNQFMLLLVLVIVLIVSALSIMYGPRLVTDRLNTLIDVMRDISQGDGDLRSRLDSSGKDELATLAKTFNRFMENLQELIVMIQQDTENLKGAAANLNDASNTVKSASHQQNDNLDQIATAVNELSHVVADTASNSQGAMEKVKVASEISTSSRQVVNDSVKNVSNLSDSISNANDVISSLAKESQNIIAVLDVIRGIAEQTNLLALNAAIEAARAGEQGRGFAVVADEVRTLASRTQQSTENINEMLGRLEHSVNDAVNAIERGASEVDSVVAVSEQLARAFDQVNEAVNDANETIYQIAAATEEQSQVVTDINTNVTNLNTLGQQNLKTIENTGNIAGSVNGTVQQLGQKVSRFKT</sequence>
<proteinExistence type="inferred from homology"/>
<evidence type="ECO:0000256" key="2">
    <source>
        <dbReference type="ARBA" id="ARBA00022692"/>
    </source>
</evidence>
<keyword evidence="3 8" id="KW-1133">Transmembrane helix</keyword>
<dbReference type="InterPro" id="IPR004089">
    <property type="entry name" value="MCPsignal_dom"/>
</dbReference>
<dbReference type="InterPro" id="IPR003660">
    <property type="entry name" value="HAMP_dom"/>
</dbReference>
<dbReference type="PRINTS" id="PR00260">
    <property type="entry name" value="CHEMTRNSDUCR"/>
</dbReference>
<dbReference type="Gene3D" id="1.10.287.950">
    <property type="entry name" value="Methyl-accepting chemotaxis protein"/>
    <property type="match status" value="1"/>
</dbReference>
<dbReference type="Proteomes" id="UP001595477">
    <property type="component" value="Unassembled WGS sequence"/>
</dbReference>
<dbReference type="PANTHER" id="PTHR32089:SF119">
    <property type="entry name" value="METHYL-ACCEPTING CHEMOTAXIS PROTEIN CTPL"/>
    <property type="match status" value="1"/>
</dbReference>
<feature type="domain" description="Methyl-accepting transducer" evidence="9">
    <location>
        <begin position="275"/>
        <end position="511"/>
    </location>
</feature>
<dbReference type="PROSITE" id="PS50111">
    <property type="entry name" value="CHEMOTAXIS_TRANSDUC_2"/>
    <property type="match status" value="1"/>
</dbReference>
<dbReference type="Pfam" id="PF00672">
    <property type="entry name" value="HAMP"/>
    <property type="match status" value="1"/>
</dbReference>
<evidence type="ECO:0000256" key="8">
    <source>
        <dbReference type="SAM" id="Phobius"/>
    </source>
</evidence>
<evidence type="ECO:0000313" key="11">
    <source>
        <dbReference type="EMBL" id="MFC3201338.1"/>
    </source>
</evidence>
<comment type="subcellular location">
    <subcellularLocation>
        <location evidence="1">Membrane</location>
        <topology evidence="1">Multi-pass membrane protein</topology>
    </subcellularLocation>
</comment>
<dbReference type="SMART" id="SM00283">
    <property type="entry name" value="MA"/>
    <property type="match status" value="1"/>
</dbReference>
<gene>
    <name evidence="11" type="ORF">ACFOEW_05855</name>
</gene>
<dbReference type="PANTHER" id="PTHR32089">
    <property type="entry name" value="METHYL-ACCEPTING CHEMOTAXIS PROTEIN MCPB"/>
    <property type="match status" value="1"/>
</dbReference>
<dbReference type="Pfam" id="PF00015">
    <property type="entry name" value="MCPsignal"/>
    <property type="match status" value="1"/>
</dbReference>
<name>A0ABV7JYD3_9ALTE</name>
<dbReference type="PROSITE" id="PS50885">
    <property type="entry name" value="HAMP"/>
    <property type="match status" value="1"/>
</dbReference>
<keyword evidence="2 8" id="KW-0812">Transmembrane</keyword>
<evidence type="ECO:0000256" key="7">
    <source>
        <dbReference type="PROSITE-ProRule" id="PRU00284"/>
    </source>
</evidence>
<accession>A0ABV7JYD3</accession>
<dbReference type="InterPro" id="IPR004090">
    <property type="entry name" value="Chemotax_Me-accpt_rcpt"/>
</dbReference>
<evidence type="ECO:0000256" key="4">
    <source>
        <dbReference type="ARBA" id="ARBA00023136"/>
    </source>
</evidence>
<dbReference type="EMBL" id="JBHRSX010000014">
    <property type="protein sequence ID" value="MFC3201338.1"/>
    <property type="molecule type" value="Genomic_DNA"/>
</dbReference>
<evidence type="ECO:0000259" key="10">
    <source>
        <dbReference type="PROSITE" id="PS50885"/>
    </source>
</evidence>
<keyword evidence="4 8" id="KW-0472">Membrane</keyword>
<evidence type="ECO:0000256" key="5">
    <source>
        <dbReference type="ARBA" id="ARBA00023224"/>
    </source>
</evidence>
<dbReference type="SUPFAM" id="SSF58104">
    <property type="entry name" value="Methyl-accepting chemotaxis protein (MCP) signaling domain"/>
    <property type="match status" value="1"/>
</dbReference>
<feature type="domain" description="HAMP" evidence="10">
    <location>
        <begin position="216"/>
        <end position="270"/>
    </location>
</feature>
<keyword evidence="12" id="KW-1185">Reference proteome</keyword>
<comment type="similarity">
    <text evidence="6">Belongs to the methyl-accepting chemotaxis (MCP) protein family.</text>
</comment>
<protein>
    <submittedName>
        <fullName evidence="11">Methyl-accepting chemotaxis protein</fullName>
    </submittedName>
</protein>
<feature type="transmembrane region" description="Helical" evidence="8">
    <location>
        <begin position="194"/>
        <end position="213"/>
    </location>
</feature>
<reference evidence="12" key="1">
    <citation type="journal article" date="2019" name="Int. J. Syst. Evol. Microbiol.">
        <title>The Global Catalogue of Microorganisms (GCM) 10K type strain sequencing project: providing services to taxonomists for standard genome sequencing and annotation.</title>
        <authorList>
            <consortium name="The Broad Institute Genomics Platform"/>
            <consortium name="The Broad Institute Genome Sequencing Center for Infectious Disease"/>
            <person name="Wu L."/>
            <person name="Ma J."/>
        </authorList>
    </citation>
    <scope>NUCLEOTIDE SEQUENCE [LARGE SCALE GENOMIC DNA]</scope>
    <source>
        <strain evidence="12">KCTC 52449</strain>
    </source>
</reference>
<dbReference type="InterPro" id="IPR024478">
    <property type="entry name" value="HlyB_4HB_MCP"/>
</dbReference>
<dbReference type="CDD" id="cd06225">
    <property type="entry name" value="HAMP"/>
    <property type="match status" value="1"/>
</dbReference>
<dbReference type="Pfam" id="PF12729">
    <property type="entry name" value="4HB_MCP_1"/>
    <property type="match status" value="1"/>
</dbReference>
<dbReference type="RefSeq" id="WP_123323881.1">
    <property type="nucleotide sequence ID" value="NZ_JBHRSX010000014.1"/>
</dbReference>
<evidence type="ECO:0000259" key="9">
    <source>
        <dbReference type="PROSITE" id="PS50111"/>
    </source>
</evidence>
<dbReference type="SMART" id="SM00304">
    <property type="entry name" value="HAMP"/>
    <property type="match status" value="1"/>
</dbReference>
<organism evidence="11 12">
    <name type="scientific">Alteromonas oceani</name>
    <dbReference type="NCBI Taxonomy" id="2071609"/>
    <lineage>
        <taxon>Bacteria</taxon>
        <taxon>Pseudomonadati</taxon>
        <taxon>Pseudomonadota</taxon>
        <taxon>Gammaproteobacteria</taxon>
        <taxon>Alteromonadales</taxon>
        <taxon>Alteromonadaceae</taxon>
        <taxon>Alteromonas/Salinimonas group</taxon>
        <taxon>Alteromonas</taxon>
    </lineage>
</organism>
<evidence type="ECO:0000256" key="6">
    <source>
        <dbReference type="ARBA" id="ARBA00029447"/>
    </source>
</evidence>
<comment type="caution">
    <text evidence="11">The sequence shown here is derived from an EMBL/GenBank/DDBJ whole genome shotgun (WGS) entry which is preliminary data.</text>
</comment>
<feature type="transmembrane region" description="Helical" evidence="8">
    <location>
        <begin position="13"/>
        <end position="35"/>
    </location>
</feature>
<keyword evidence="5 7" id="KW-0807">Transducer</keyword>
<evidence type="ECO:0000313" key="12">
    <source>
        <dbReference type="Proteomes" id="UP001595477"/>
    </source>
</evidence>
<dbReference type="CDD" id="cd11386">
    <property type="entry name" value="MCP_signal"/>
    <property type="match status" value="1"/>
</dbReference>
<evidence type="ECO:0000256" key="3">
    <source>
        <dbReference type="ARBA" id="ARBA00022989"/>
    </source>
</evidence>